<feature type="domain" description="G-protein coupled receptors family 3 profile" evidence="12">
    <location>
        <begin position="523"/>
        <end position="787"/>
    </location>
</feature>
<keyword evidence="5 11" id="KW-1133">Transmembrane helix</keyword>
<feature type="transmembrane region" description="Helical" evidence="11">
    <location>
        <begin position="592"/>
        <end position="617"/>
    </location>
</feature>
<evidence type="ECO:0000259" key="12">
    <source>
        <dbReference type="PROSITE" id="PS50259"/>
    </source>
</evidence>
<dbReference type="Pfam" id="PF00003">
    <property type="entry name" value="7tm_3"/>
    <property type="match status" value="1"/>
</dbReference>
<dbReference type="Proteomes" id="UP000314986">
    <property type="component" value="Unassembled WGS sequence"/>
</dbReference>
<keyword evidence="2" id="KW-1003">Cell membrane</keyword>
<evidence type="ECO:0000313" key="13">
    <source>
        <dbReference type="Ensembl" id="ENSCMIP00000009223.1"/>
    </source>
</evidence>
<feature type="transmembrane region" description="Helical" evidence="11">
    <location>
        <begin position="637"/>
        <end position="656"/>
    </location>
</feature>
<dbReference type="PANTHER" id="PTHR24061:SF0">
    <property type="entry name" value="C-FAMILY ODORANT RECEPTOR OLFCT1"/>
    <property type="match status" value="1"/>
</dbReference>
<keyword evidence="9" id="KW-0325">Glycoprotein</keyword>
<evidence type="ECO:0000256" key="4">
    <source>
        <dbReference type="ARBA" id="ARBA00022729"/>
    </source>
</evidence>
<feature type="transmembrane region" description="Helical" evidence="11">
    <location>
        <begin position="681"/>
        <end position="705"/>
    </location>
</feature>
<sequence>MNLSNNSIHIELTCLLGRFDLRAFRWIQTMIFTIEEINREAALLPNLTLGYKVYDTCDIYALRAVMAFVSDGEETVSYSSCDGASVPAMIGEAGSLQSTIMASTTAPFQIPILSYFSTCTCLSNKKNYPNFLRMVPSDSFQTQALAQLVRHFGWTWIRALGNNDDYGRSGVQLFSQKVMELGACMAFSHILPKIYSAEILAGIVKVIKESGVRVIVVFASEKKMLELVQEVTGIQWLASEAWVTGAALFNSHLAPYLAGTIGFSFRRAEIPQLREFLLRARPSPQDRDNFLTVFWEELNSCKFNMSVDVSSQRQPHLCTGSEDLEEIETIYFDTSQLRVSYNVYKAVYAIAHALRQLQLCQSGRGPFGSNECADVHSFEPWQLLHYLKGVKFTDHFGGEVAFDENGDAIAVYDIINCQIGAGGDVTFVEVGHFEASAPPGEEYVSNSCSWSQPPRSVCSESCPSGMRKASRDGEPLCCFDCVSIICFPDSVECTKCSTDDRSNPERNAYIPKEVEYLSFQEATGIALVAIALFGACLTVTVSVIFFHYKTTPVVKANNSELSFLLLTSLVLCFLCSIAFIGQPTDWGCKLRYTAFAVIFELCICCVLAKTVVVLMAFRATLPNSNVMQWFSPAQQRAAVFIAMCVQVLICVAWLMVSPPFPFKNTTHQNAKIILQCHVGSMVAFCTVLGYIGFLSCICFVLAFLARKLPDTFNEAKFITFSMLIFFAVWIVFIPVYLSSPGKYTVAVQVFAILSSSFALLLCIFAPKCYIILLQPERNTRQGLMGKH</sequence>
<dbReference type="InterPro" id="IPR038550">
    <property type="entry name" value="GPCR_3_9-Cys_sf"/>
</dbReference>
<dbReference type="GO" id="GO:0004930">
    <property type="term" value="F:G protein-coupled receptor activity"/>
    <property type="evidence" value="ECO:0007669"/>
    <property type="project" value="UniProtKB-KW"/>
</dbReference>
<dbReference type="InterPro" id="IPR004073">
    <property type="entry name" value="GPCR_3_vmron_rcpt_2"/>
</dbReference>
<dbReference type="SUPFAM" id="SSF53822">
    <property type="entry name" value="Periplasmic binding protein-like I"/>
    <property type="match status" value="1"/>
</dbReference>
<dbReference type="GO" id="GO:0005886">
    <property type="term" value="C:plasma membrane"/>
    <property type="evidence" value="ECO:0007669"/>
    <property type="project" value="UniProtKB-SubCell"/>
</dbReference>
<evidence type="ECO:0000256" key="9">
    <source>
        <dbReference type="ARBA" id="ARBA00023180"/>
    </source>
</evidence>
<dbReference type="PANTHER" id="PTHR24061">
    <property type="entry name" value="CALCIUM-SENSING RECEPTOR-RELATED"/>
    <property type="match status" value="1"/>
</dbReference>
<feature type="transmembrane region" description="Helical" evidence="11">
    <location>
        <begin position="560"/>
        <end position="580"/>
    </location>
</feature>
<evidence type="ECO:0000256" key="1">
    <source>
        <dbReference type="ARBA" id="ARBA00004651"/>
    </source>
</evidence>
<dbReference type="GeneTree" id="ENSGT01150000286997"/>
<evidence type="ECO:0000256" key="5">
    <source>
        <dbReference type="ARBA" id="ARBA00022989"/>
    </source>
</evidence>
<dbReference type="InterPro" id="IPR001828">
    <property type="entry name" value="ANF_lig-bd_rcpt"/>
</dbReference>
<evidence type="ECO:0000256" key="7">
    <source>
        <dbReference type="ARBA" id="ARBA00023136"/>
    </source>
</evidence>
<protein>
    <submittedName>
        <fullName evidence="13">Extracellular calcium-sensing receptor-like</fullName>
    </submittedName>
</protein>
<evidence type="ECO:0000256" key="11">
    <source>
        <dbReference type="SAM" id="Phobius"/>
    </source>
</evidence>
<dbReference type="Pfam" id="PF01094">
    <property type="entry name" value="ANF_receptor"/>
    <property type="match status" value="1"/>
</dbReference>
<dbReference type="InterPro" id="IPR028082">
    <property type="entry name" value="Peripla_BP_I"/>
</dbReference>
<evidence type="ECO:0000256" key="3">
    <source>
        <dbReference type="ARBA" id="ARBA00022692"/>
    </source>
</evidence>
<dbReference type="OMA" id="NITWVES"/>
<reference evidence="14" key="3">
    <citation type="journal article" date="2014" name="Nature">
        <title>Elephant shark genome provides unique insights into gnathostome evolution.</title>
        <authorList>
            <consortium name="International Elephant Shark Genome Sequencing Consortium"/>
            <person name="Venkatesh B."/>
            <person name="Lee A.P."/>
            <person name="Ravi V."/>
            <person name="Maurya A.K."/>
            <person name="Lian M.M."/>
            <person name="Swann J.B."/>
            <person name="Ohta Y."/>
            <person name="Flajnik M.F."/>
            <person name="Sutoh Y."/>
            <person name="Kasahara M."/>
            <person name="Hoon S."/>
            <person name="Gangu V."/>
            <person name="Roy S.W."/>
            <person name="Irimia M."/>
            <person name="Korzh V."/>
            <person name="Kondrychyn I."/>
            <person name="Lim Z.W."/>
            <person name="Tay B.H."/>
            <person name="Tohari S."/>
            <person name="Kong K.W."/>
            <person name="Ho S."/>
            <person name="Lorente-Galdos B."/>
            <person name="Quilez J."/>
            <person name="Marques-Bonet T."/>
            <person name="Raney B.J."/>
            <person name="Ingham P.W."/>
            <person name="Tay A."/>
            <person name="Hillier L.W."/>
            <person name="Minx P."/>
            <person name="Boehm T."/>
            <person name="Wilson R.K."/>
            <person name="Brenner S."/>
            <person name="Warren W.C."/>
        </authorList>
    </citation>
    <scope>NUCLEOTIDE SEQUENCE [LARGE SCALE GENOMIC DNA]</scope>
</reference>
<organism evidence="13 14">
    <name type="scientific">Callorhinchus milii</name>
    <name type="common">Ghost shark</name>
    <dbReference type="NCBI Taxonomy" id="7868"/>
    <lineage>
        <taxon>Eukaryota</taxon>
        <taxon>Metazoa</taxon>
        <taxon>Chordata</taxon>
        <taxon>Craniata</taxon>
        <taxon>Vertebrata</taxon>
        <taxon>Chondrichthyes</taxon>
        <taxon>Holocephali</taxon>
        <taxon>Chimaeriformes</taxon>
        <taxon>Callorhinchidae</taxon>
        <taxon>Callorhinchus</taxon>
    </lineage>
</organism>
<dbReference type="InterPro" id="IPR017978">
    <property type="entry name" value="GPCR_3_C"/>
</dbReference>
<keyword evidence="4" id="KW-0732">Signal</keyword>
<feature type="transmembrane region" description="Helical" evidence="11">
    <location>
        <begin position="525"/>
        <end position="548"/>
    </location>
</feature>
<name>A0A4W3GXZ4_CALMI</name>
<evidence type="ECO:0000313" key="14">
    <source>
        <dbReference type="Proteomes" id="UP000314986"/>
    </source>
</evidence>
<dbReference type="PRINTS" id="PR01535">
    <property type="entry name" value="VOMERONASL2R"/>
</dbReference>
<feature type="transmembrane region" description="Helical" evidence="11">
    <location>
        <begin position="749"/>
        <end position="772"/>
    </location>
</feature>
<evidence type="ECO:0000256" key="2">
    <source>
        <dbReference type="ARBA" id="ARBA00022475"/>
    </source>
</evidence>
<accession>A0A4W3GXZ4</accession>
<dbReference type="PRINTS" id="PR00248">
    <property type="entry name" value="GPCRMGR"/>
</dbReference>
<dbReference type="FunFam" id="3.40.50.2300:FF:000016">
    <property type="entry name" value="Taste 1 receptor member 2"/>
    <property type="match status" value="1"/>
</dbReference>
<dbReference type="Gene3D" id="2.10.50.30">
    <property type="entry name" value="GPCR, family 3, nine cysteines domain"/>
    <property type="match status" value="1"/>
</dbReference>
<keyword evidence="7 11" id="KW-0472">Membrane</keyword>
<reference evidence="13" key="4">
    <citation type="submission" date="2025-08" db="UniProtKB">
        <authorList>
            <consortium name="Ensembl"/>
        </authorList>
    </citation>
    <scope>IDENTIFICATION</scope>
</reference>
<reference evidence="13" key="5">
    <citation type="submission" date="2025-09" db="UniProtKB">
        <authorList>
            <consortium name="Ensembl"/>
        </authorList>
    </citation>
    <scope>IDENTIFICATION</scope>
</reference>
<dbReference type="AlphaFoldDB" id="A0A4W3GXZ4"/>
<keyword evidence="3 11" id="KW-0812">Transmembrane</keyword>
<dbReference type="InterPro" id="IPR017979">
    <property type="entry name" value="GPCR_3_CS"/>
</dbReference>
<keyword evidence="8" id="KW-0675">Receptor</keyword>
<dbReference type="InterPro" id="IPR000337">
    <property type="entry name" value="GPCR_3"/>
</dbReference>
<feature type="transmembrane region" description="Helical" evidence="11">
    <location>
        <begin position="717"/>
        <end position="737"/>
    </location>
</feature>
<dbReference type="Gene3D" id="3.40.50.2300">
    <property type="match status" value="2"/>
</dbReference>
<dbReference type="Ensembl" id="ENSCMIT00000009479.1">
    <property type="protein sequence ID" value="ENSCMIP00000009223.1"/>
    <property type="gene ID" value="ENSCMIG00000004902.1"/>
</dbReference>
<evidence type="ECO:0000256" key="10">
    <source>
        <dbReference type="ARBA" id="ARBA00023224"/>
    </source>
</evidence>
<dbReference type="PROSITE" id="PS00981">
    <property type="entry name" value="G_PROTEIN_RECEP_F3_3"/>
    <property type="match status" value="1"/>
</dbReference>
<reference evidence="14" key="2">
    <citation type="journal article" date="2007" name="PLoS Biol.">
        <title>Survey sequencing and comparative analysis of the elephant shark (Callorhinchus milii) genome.</title>
        <authorList>
            <person name="Venkatesh B."/>
            <person name="Kirkness E.F."/>
            <person name="Loh Y.H."/>
            <person name="Halpern A.L."/>
            <person name="Lee A.P."/>
            <person name="Johnson J."/>
            <person name="Dandona N."/>
            <person name="Viswanathan L.D."/>
            <person name="Tay A."/>
            <person name="Venter J.C."/>
            <person name="Strausberg R.L."/>
            <person name="Brenner S."/>
        </authorList>
    </citation>
    <scope>NUCLEOTIDE SEQUENCE [LARGE SCALE GENOMIC DNA]</scope>
</reference>
<proteinExistence type="predicted"/>
<dbReference type="PROSITE" id="PS50259">
    <property type="entry name" value="G_PROTEIN_RECEP_F3_4"/>
    <property type="match status" value="1"/>
</dbReference>
<dbReference type="InParanoid" id="A0A4W3GXZ4"/>
<comment type="subcellular location">
    <subcellularLocation>
        <location evidence="1">Cell membrane</location>
        <topology evidence="1">Multi-pass membrane protein</topology>
    </subcellularLocation>
</comment>
<dbReference type="CDD" id="cd15283">
    <property type="entry name" value="7tmC_V2R_pheromone"/>
    <property type="match status" value="1"/>
</dbReference>
<dbReference type="InterPro" id="IPR000068">
    <property type="entry name" value="GPCR_3_Ca_sens_rcpt-rel"/>
</dbReference>
<keyword evidence="10" id="KW-0807">Transducer</keyword>
<evidence type="ECO:0000256" key="8">
    <source>
        <dbReference type="ARBA" id="ARBA00023170"/>
    </source>
</evidence>
<reference evidence="14" key="1">
    <citation type="journal article" date="2006" name="Science">
        <title>Ancient noncoding elements conserved in the human genome.</title>
        <authorList>
            <person name="Venkatesh B."/>
            <person name="Kirkness E.F."/>
            <person name="Loh Y.H."/>
            <person name="Halpern A.L."/>
            <person name="Lee A.P."/>
            <person name="Johnson J."/>
            <person name="Dandona N."/>
            <person name="Viswanathan L.D."/>
            <person name="Tay A."/>
            <person name="Venter J.C."/>
            <person name="Strausberg R.L."/>
            <person name="Brenner S."/>
        </authorList>
    </citation>
    <scope>NUCLEOTIDE SEQUENCE [LARGE SCALE GENOMIC DNA]</scope>
</reference>
<keyword evidence="6" id="KW-0297">G-protein coupled receptor</keyword>
<evidence type="ECO:0000256" key="6">
    <source>
        <dbReference type="ARBA" id="ARBA00023040"/>
    </source>
</evidence>
<keyword evidence="14" id="KW-1185">Reference proteome</keyword>